<feature type="chain" id="PRO_5043948119" evidence="1">
    <location>
        <begin position="27"/>
        <end position="344"/>
    </location>
</feature>
<evidence type="ECO:0000256" key="1">
    <source>
        <dbReference type="SAM" id="SignalP"/>
    </source>
</evidence>
<keyword evidence="1" id="KW-0732">Signal</keyword>
<dbReference type="RefSeq" id="WP_322395498.1">
    <property type="nucleotide sequence ID" value="NZ_WNUI01000073.1"/>
</dbReference>
<reference evidence="2" key="1">
    <citation type="submission" date="2019-11" db="EMBL/GenBank/DDBJ databases">
        <title>Characterization of Clostridium perfringens isolates from swine manure treated agricultural soils.</title>
        <authorList>
            <person name="Wushke S.T."/>
        </authorList>
    </citation>
    <scope>NUCLEOTIDE SEQUENCE</scope>
    <source>
        <strain evidence="2">X94</strain>
    </source>
</reference>
<evidence type="ECO:0000313" key="2">
    <source>
        <dbReference type="EMBL" id="MDZ4910185.1"/>
    </source>
</evidence>
<feature type="signal peptide" evidence="1">
    <location>
        <begin position="1"/>
        <end position="26"/>
    </location>
</feature>
<sequence length="344" mass="38325">MKIKGKIIPLLLFSAFILTSTFNVSFANQASSNGYDAFSKNAELIEVNEWNQYENSEELCKTNSMQKNKKQTISEVEDKLGDNIILHNNGDPIKTNIFERKDGNELFAIALNNINGIEQKTYYIKNIDDIDMKSLLNDIDTQEEVNATVENNIPMASSSVRNYKWDFYATGKDGVKRQQGSLATSISFARRSKSTSINGVKGSVWDIDSSSQLLSRSNGFINNHATRIDVNQPNQTLYSWGPYDSGKTTATVSLNGLVNPKEWSFPINGFSVNDDSKKGSKYGRWTYNAHISTAPKKMNTRPGVRVTNTKGKLVTKLSQTAKIATPYAISNHSTGVITIYTPDR</sequence>
<protein>
    <submittedName>
        <fullName evidence="2">Uncharacterized protein</fullName>
    </submittedName>
</protein>
<proteinExistence type="predicted"/>
<accession>A0AAW9I5E3</accession>
<name>A0AAW9I5E3_CLOPF</name>
<organism evidence="2 3">
    <name type="scientific">Clostridium perfringens</name>
    <dbReference type="NCBI Taxonomy" id="1502"/>
    <lineage>
        <taxon>Bacteria</taxon>
        <taxon>Bacillati</taxon>
        <taxon>Bacillota</taxon>
        <taxon>Clostridia</taxon>
        <taxon>Eubacteriales</taxon>
        <taxon>Clostridiaceae</taxon>
        <taxon>Clostridium</taxon>
    </lineage>
</organism>
<evidence type="ECO:0000313" key="3">
    <source>
        <dbReference type="Proteomes" id="UP001288778"/>
    </source>
</evidence>
<dbReference type="Proteomes" id="UP001288778">
    <property type="component" value="Unassembled WGS sequence"/>
</dbReference>
<comment type="caution">
    <text evidence="2">The sequence shown here is derived from an EMBL/GenBank/DDBJ whole genome shotgun (WGS) entry which is preliminary data.</text>
</comment>
<gene>
    <name evidence="2" type="ORF">GNF68_14205</name>
</gene>
<dbReference type="AlphaFoldDB" id="A0AAW9I5E3"/>
<dbReference type="EMBL" id="WNUI01000073">
    <property type="protein sequence ID" value="MDZ4910185.1"/>
    <property type="molecule type" value="Genomic_DNA"/>
</dbReference>